<evidence type="ECO:0000313" key="8">
    <source>
        <dbReference type="Proteomes" id="UP000030661"/>
    </source>
</evidence>
<dbReference type="Proteomes" id="UP000030661">
    <property type="component" value="Unassembled WGS sequence"/>
</dbReference>
<feature type="transmembrane region" description="Helical" evidence="4">
    <location>
        <begin position="333"/>
        <end position="353"/>
    </location>
</feature>
<dbReference type="PROSITE" id="PS50111">
    <property type="entry name" value="CHEMOTAXIS_TRANSDUC_2"/>
    <property type="match status" value="1"/>
</dbReference>
<feature type="domain" description="Methyl-accepting transducer" evidence="5">
    <location>
        <begin position="411"/>
        <end position="626"/>
    </location>
</feature>
<dbReference type="InterPro" id="IPR003660">
    <property type="entry name" value="HAMP_dom"/>
</dbReference>
<dbReference type="SUPFAM" id="SSF58104">
    <property type="entry name" value="Methyl-accepting chemotaxis protein (MCP) signaling domain"/>
    <property type="match status" value="1"/>
</dbReference>
<protein>
    <submittedName>
        <fullName evidence="7">Methyl-accepting chemotaxis protein</fullName>
    </submittedName>
</protein>
<evidence type="ECO:0000256" key="4">
    <source>
        <dbReference type="SAM" id="Phobius"/>
    </source>
</evidence>
<dbReference type="InterPro" id="IPR004089">
    <property type="entry name" value="MCPsignal_dom"/>
</dbReference>
<evidence type="ECO:0000256" key="1">
    <source>
        <dbReference type="ARBA" id="ARBA00022500"/>
    </source>
</evidence>
<proteinExistence type="inferred from homology"/>
<dbReference type="Pfam" id="PF00015">
    <property type="entry name" value="MCPsignal"/>
    <property type="match status" value="1"/>
</dbReference>
<dbReference type="HOGENOM" id="CLU_423712_0_0_0"/>
<keyword evidence="4" id="KW-0472">Membrane</keyword>
<reference evidence="7 8" key="1">
    <citation type="journal article" date="2015" name="PeerJ">
        <title>First genomic representation of candidate bacterial phylum KSB3 points to enhanced environmental sensing as a trigger of wastewater bulking.</title>
        <authorList>
            <person name="Sekiguchi Y."/>
            <person name="Ohashi A."/>
            <person name="Parks D.H."/>
            <person name="Yamauchi T."/>
            <person name="Tyson G.W."/>
            <person name="Hugenholtz P."/>
        </authorList>
    </citation>
    <scope>NUCLEOTIDE SEQUENCE [LARGE SCALE GENOMIC DNA]</scope>
</reference>
<organism evidence="7 8">
    <name type="scientific">Vecturithrix granuli</name>
    <dbReference type="NCBI Taxonomy" id="1499967"/>
    <lineage>
        <taxon>Bacteria</taxon>
        <taxon>Candidatus Moduliflexota</taxon>
        <taxon>Candidatus Vecturitrichia</taxon>
        <taxon>Candidatus Vecturitrichales</taxon>
        <taxon>Candidatus Vecturitrichaceae</taxon>
        <taxon>Candidatus Vecturithrix</taxon>
    </lineage>
</organism>
<evidence type="ECO:0000256" key="3">
    <source>
        <dbReference type="PROSITE-ProRule" id="PRU00284"/>
    </source>
</evidence>
<dbReference type="EMBL" id="DF820478">
    <property type="protein sequence ID" value="GAK61311.1"/>
    <property type="molecule type" value="Genomic_DNA"/>
</dbReference>
<keyword evidence="8" id="KW-1185">Reference proteome</keyword>
<gene>
    <name evidence="7" type="ORF">U27_01211</name>
</gene>
<dbReference type="PANTHER" id="PTHR43531">
    <property type="entry name" value="PROTEIN ICFG"/>
    <property type="match status" value="1"/>
</dbReference>
<keyword evidence="4" id="KW-0812">Transmembrane</keyword>
<evidence type="ECO:0000259" key="5">
    <source>
        <dbReference type="PROSITE" id="PS50111"/>
    </source>
</evidence>
<dbReference type="SMART" id="SM00283">
    <property type="entry name" value="MA"/>
    <property type="match status" value="1"/>
</dbReference>
<dbReference type="eggNOG" id="COG0840">
    <property type="taxonomic scope" value="Bacteria"/>
</dbReference>
<sequence length="645" mass="70522">MKSITHKMLVSFGLTAFASILLVGVVVFARITENISRQTTHLTAEMTAQMNASLNLPHQTFEVMLREEIQRDARELCMSSIVMNHVESGRIKALGSELHHIATALGLDYAVLINLDGRILTSFPSPIDDLVVEQYLSDWEFAKYVLGLLNMDSQTPSDVLYTLTFLSPSILNALRINDQDTPEKGTLSIVAAGFIKNDFDELLGIGIVGHVLNRHKQHLQNVHTIGGYASVIYLDTTAIAQAGFDEILGEEHDLSLLQISPEIQAAVYQASDKVNQMLTFAGNRYLTSCSTLQSFSQTKIGMFCVGLPESRIIQAQNTIRSTSMAMRKNVQTWIIGIGGASILIFLLLSWRIAIKMVTPLKQLALLTQQFTAGDLRQKALVTSRDEIGQLAAAFNIMLAQMGHIIERVRSVASNVVAGTERLNARSQQMAEGATEQAASAEEVSSSMEQMAANFLQNAKNAHQTEKIAVQAARDAQESSQIVAQTVTAIQAISQKISIVNDIARQTKLLSLNAKIEAARAQEYGQGFNVVASEVRALAEWSQNASEEINQLANSNIAIAEKAKEHLAKLVQAIEQTTLLIQEISLASNEQQIGTEHINKAIHLLNQVIQQNTSTAIDVAGTATELSNQAKELSETIAFFKITESL</sequence>
<comment type="similarity">
    <text evidence="2">Belongs to the methyl-accepting chemotaxis (MCP) protein family.</text>
</comment>
<dbReference type="GO" id="GO:0006935">
    <property type="term" value="P:chemotaxis"/>
    <property type="evidence" value="ECO:0007669"/>
    <property type="project" value="UniProtKB-KW"/>
</dbReference>
<keyword evidence="4" id="KW-1133">Transmembrane helix</keyword>
<dbReference type="PANTHER" id="PTHR43531:SF11">
    <property type="entry name" value="METHYL-ACCEPTING CHEMOTAXIS PROTEIN 3"/>
    <property type="match status" value="1"/>
</dbReference>
<evidence type="ECO:0000259" key="6">
    <source>
        <dbReference type="PROSITE" id="PS50885"/>
    </source>
</evidence>
<dbReference type="GO" id="GO:0007165">
    <property type="term" value="P:signal transduction"/>
    <property type="evidence" value="ECO:0007669"/>
    <property type="project" value="UniProtKB-KW"/>
</dbReference>
<keyword evidence="3" id="KW-0807">Transducer</keyword>
<evidence type="ECO:0000313" key="7">
    <source>
        <dbReference type="EMBL" id="GAK61311.1"/>
    </source>
</evidence>
<dbReference type="GO" id="GO:0005886">
    <property type="term" value="C:plasma membrane"/>
    <property type="evidence" value="ECO:0007669"/>
    <property type="project" value="TreeGrafter"/>
</dbReference>
<evidence type="ECO:0000256" key="2">
    <source>
        <dbReference type="ARBA" id="ARBA00029447"/>
    </source>
</evidence>
<dbReference type="AlphaFoldDB" id="A0A081C9Q6"/>
<dbReference type="STRING" id="1499967.U27_01211"/>
<dbReference type="PROSITE" id="PS50885">
    <property type="entry name" value="HAMP"/>
    <property type="match status" value="1"/>
</dbReference>
<accession>A0A081C9Q6</accession>
<dbReference type="Pfam" id="PF00672">
    <property type="entry name" value="HAMP"/>
    <property type="match status" value="1"/>
</dbReference>
<dbReference type="Gene3D" id="1.10.287.950">
    <property type="entry name" value="Methyl-accepting chemotaxis protein"/>
    <property type="match status" value="1"/>
</dbReference>
<dbReference type="CDD" id="cd06225">
    <property type="entry name" value="HAMP"/>
    <property type="match status" value="1"/>
</dbReference>
<feature type="domain" description="HAMP" evidence="6">
    <location>
        <begin position="354"/>
        <end position="406"/>
    </location>
</feature>
<dbReference type="InterPro" id="IPR051310">
    <property type="entry name" value="MCP_chemotaxis"/>
</dbReference>
<name>A0A081C9Q6_VECG1</name>
<dbReference type="GO" id="GO:0004888">
    <property type="term" value="F:transmembrane signaling receptor activity"/>
    <property type="evidence" value="ECO:0007669"/>
    <property type="project" value="TreeGrafter"/>
</dbReference>
<keyword evidence="1" id="KW-0145">Chemotaxis</keyword>
<dbReference type="SMART" id="SM00304">
    <property type="entry name" value="HAMP"/>
    <property type="match status" value="2"/>
</dbReference>